<evidence type="ECO:0008006" key="4">
    <source>
        <dbReference type="Google" id="ProtNLM"/>
    </source>
</evidence>
<dbReference type="AlphaFoldDB" id="A0A067CVM3"/>
<feature type="chain" id="PRO_5001638141" description="PA domain-containing protein" evidence="1">
    <location>
        <begin position="21"/>
        <end position="142"/>
    </location>
</feature>
<dbReference type="GeneID" id="24123414"/>
<feature type="signal peptide" evidence="1">
    <location>
        <begin position="1"/>
        <end position="20"/>
    </location>
</feature>
<dbReference type="Proteomes" id="UP000030745">
    <property type="component" value="Unassembled WGS sequence"/>
</dbReference>
<name>A0A067CVM3_SAPPC</name>
<keyword evidence="3" id="KW-1185">Reference proteome</keyword>
<evidence type="ECO:0000313" key="3">
    <source>
        <dbReference type="Proteomes" id="UP000030745"/>
    </source>
</evidence>
<gene>
    <name evidence="2" type="ORF">SPRG_00786</name>
</gene>
<keyword evidence="1" id="KW-0732">Signal</keyword>
<accession>A0A067CVM3</accession>
<proteinExistence type="predicted"/>
<dbReference type="KEGG" id="spar:SPRG_00786"/>
<protein>
    <recommendedName>
        <fullName evidence="4">PA domain-containing protein</fullName>
    </recommendedName>
</protein>
<evidence type="ECO:0000313" key="2">
    <source>
        <dbReference type="EMBL" id="KDO34724.1"/>
    </source>
</evidence>
<sequence>MKSGVLKSLAAVLLARAATAELTIVTPHDALPDGVPYTLLPVAQRPLYRGKIVGALVTPAAPNATSIELVPAVGNCPAFALPTTNRSASEDTMYRIAVDRVRQAQAAGAIGAFLYDANELNATVRLEVRGIPPCLLSNSVVY</sequence>
<dbReference type="EMBL" id="KK583190">
    <property type="protein sequence ID" value="KDO34724.1"/>
    <property type="molecule type" value="Genomic_DNA"/>
</dbReference>
<reference evidence="2 3" key="1">
    <citation type="journal article" date="2013" name="PLoS Genet.">
        <title>Distinctive expansion of potential virulence genes in the genome of the oomycete fish pathogen Saprolegnia parasitica.</title>
        <authorList>
            <person name="Jiang R.H."/>
            <person name="de Bruijn I."/>
            <person name="Haas B.J."/>
            <person name="Belmonte R."/>
            <person name="Lobach L."/>
            <person name="Christie J."/>
            <person name="van den Ackerveken G."/>
            <person name="Bottin A."/>
            <person name="Bulone V."/>
            <person name="Diaz-Moreno S.M."/>
            <person name="Dumas B."/>
            <person name="Fan L."/>
            <person name="Gaulin E."/>
            <person name="Govers F."/>
            <person name="Grenville-Briggs L.J."/>
            <person name="Horner N.R."/>
            <person name="Levin J.Z."/>
            <person name="Mammella M."/>
            <person name="Meijer H.J."/>
            <person name="Morris P."/>
            <person name="Nusbaum C."/>
            <person name="Oome S."/>
            <person name="Phillips A.J."/>
            <person name="van Rooyen D."/>
            <person name="Rzeszutek E."/>
            <person name="Saraiva M."/>
            <person name="Secombes C.J."/>
            <person name="Seidl M.F."/>
            <person name="Snel B."/>
            <person name="Stassen J.H."/>
            <person name="Sykes S."/>
            <person name="Tripathy S."/>
            <person name="van den Berg H."/>
            <person name="Vega-Arreguin J.C."/>
            <person name="Wawra S."/>
            <person name="Young S.K."/>
            <person name="Zeng Q."/>
            <person name="Dieguez-Uribeondo J."/>
            <person name="Russ C."/>
            <person name="Tyler B.M."/>
            <person name="van West P."/>
        </authorList>
    </citation>
    <scope>NUCLEOTIDE SEQUENCE [LARGE SCALE GENOMIC DNA]</scope>
    <source>
        <strain evidence="2 3">CBS 223.65</strain>
    </source>
</reference>
<dbReference type="VEuPathDB" id="FungiDB:SPRG_00786"/>
<dbReference type="RefSeq" id="XP_012194393.1">
    <property type="nucleotide sequence ID" value="XM_012339003.1"/>
</dbReference>
<organism evidence="2 3">
    <name type="scientific">Saprolegnia parasitica (strain CBS 223.65)</name>
    <dbReference type="NCBI Taxonomy" id="695850"/>
    <lineage>
        <taxon>Eukaryota</taxon>
        <taxon>Sar</taxon>
        <taxon>Stramenopiles</taxon>
        <taxon>Oomycota</taxon>
        <taxon>Saprolegniomycetes</taxon>
        <taxon>Saprolegniales</taxon>
        <taxon>Saprolegniaceae</taxon>
        <taxon>Saprolegnia</taxon>
    </lineage>
</organism>
<evidence type="ECO:0000256" key="1">
    <source>
        <dbReference type="SAM" id="SignalP"/>
    </source>
</evidence>